<dbReference type="STRING" id="1121485.GCA_000426485_00083"/>
<dbReference type="PANTHER" id="PTHR30441:SF8">
    <property type="entry name" value="DUF748 DOMAIN-CONTAINING PROTEIN"/>
    <property type="match status" value="1"/>
</dbReference>
<proteinExistence type="predicted"/>
<evidence type="ECO:0000259" key="3">
    <source>
        <dbReference type="Pfam" id="PF05170"/>
    </source>
</evidence>
<reference evidence="4 5" key="1">
    <citation type="submission" date="2019-03" db="EMBL/GenBank/DDBJ databases">
        <title>San Antonio Military Medical Center submission to MRSN (WRAIR), pending publication.</title>
        <authorList>
            <person name="Blyth D.M."/>
            <person name="Mccarthy S.L."/>
            <person name="Schall S.E."/>
            <person name="Stam J.A."/>
            <person name="Ong A.C."/>
            <person name="Mcgann P.T."/>
        </authorList>
    </citation>
    <scope>NUCLEOTIDE SEQUENCE [LARGE SCALE GENOMIC DNA]</scope>
    <source>
        <strain evidence="4 5">MRSN571793</strain>
    </source>
</reference>
<keyword evidence="2" id="KW-0812">Transmembrane</keyword>
<dbReference type="GO" id="GO:0090313">
    <property type="term" value="P:regulation of protein targeting to membrane"/>
    <property type="evidence" value="ECO:0007669"/>
    <property type="project" value="TreeGrafter"/>
</dbReference>
<dbReference type="RefSeq" id="WP_134435330.1">
    <property type="nucleotide sequence ID" value="NZ_SOML01000001.1"/>
</dbReference>
<evidence type="ECO:0000256" key="1">
    <source>
        <dbReference type="SAM" id="MobiDB-lite"/>
    </source>
</evidence>
<accession>A0A4Y8L9B8</accession>
<dbReference type="OrthoDB" id="596403at2"/>
<keyword evidence="2" id="KW-1133">Transmembrane helix</keyword>
<dbReference type="Pfam" id="PF05170">
    <property type="entry name" value="AsmA"/>
    <property type="match status" value="1"/>
</dbReference>
<gene>
    <name evidence="4" type="ORF">E2605_02055</name>
</gene>
<dbReference type="Proteomes" id="UP000297861">
    <property type="component" value="Unassembled WGS sequence"/>
</dbReference>
<dbReference type="EMBL" id="SOML01000001">
    <property type="protein sequence ID" value="TFD98891.1"/>
    <property type="molecule type" value="Genomic_DNA"/>
</dbReference>
<feature type="domain" description="AsmA" evidence="3">
    <location>
        <begin position="1"/>
        <end position="278"/>
    </location>
</feature>
<organism evidence="4 5">
    <name type="scientific">Dysgonomonas capnocytophagoides</name>
    <dbReference type="NCBI Taxonomy" id="45254"/>
    <lineage>
        <taxon>Bacteria</taxon>
        <taxon>Pseudomonadati</taxon>
        <taxon>Bacteroidota</taxon>
        <taxon>Bacteroidia</taxon>
        <taxon>Bacteroidales</taxon>
        <taxon>Dysgonomonadaceae</taxon>
        <taxon>Dysgonomonas</taxon>
    </lineage>
</organism>
<dbReference type="GO" id="GO:0005886">
    <property type="term" value="C:plasma membrane"/>
    <property type="evidence" value="ECO:0007669"/>
    <property type="project" value="TreeGrafter"/>
</dbReference>
<name>A0A4Y8L9B8_9BACT</name>
<dbReference type="PANTHER" id="PTHR30441">
    <property type="entry name" value="DUF748 DOMAIN-CONTAINING PROTEIN"/>
    <property type="match status" value="1"/>
</dbReference>
<dbReference type="InterPro" id="IPR007844">
    <property type="entry name" value="AsmA"/>
</dbReference>
<evidence type="ECO:0000313" key="5">
    <source>
        <dbReference type="Proteomes" id="UP000297861"/>
    </source>
</evidence>
<evidence type="ECO:0000313" key="4">
    <source>
        <dbReference type="EMBL" id="TFD98891.1"/>
    </source>
</evidence>
<feature type="region of interest" description="Disordered" evidence="1">
    <location>
        <begin position="533"/>
        <end position="554"/>
    </location>
</feature>
<dbReference type="InterPro" id="IPR052894">
    <property type="entry name" value="AsmA-related"/>
</dbReference>
<dbReference type="AlphaFoldDB" id="A0A4Y8L9B8"/>
<keyword evidence="5" id="KW-1185">Reference proteome</keyword>
<sequence length="905" mass="97622">MKKNVKKGLLIGGGILVVLLILLFTVPLLFKGKIKDAVINAANEKLNAELFIKDFGISAFSNFPNITLSLEDMSVSGVGDFAGDTLVKAKSADITLSLWEIIKGNYAVSRINMDHAQVYAKVLADGRVNWDIMKTDSVSAETVNNDTDSGDGGFKLQLQKVSLNHCKLLYEDQSLNMKVLLSDWSGEVSGDFTAKNTTLKTKSTIGEVSFTMDGIPYLSRIKGLADATVDVDMDKIKLTFVDSNIQLNDVKASLDGTFSFVGDDGKDFDLKLKAPDTQFKDILSILPVLYTNDFKDLKTSGTASLEGYVKGLMQGDHYPTFDFKILIQDAMFKYPSLPKSVDNINVIMGVSSTGGDLDNVVLDISKFDFTMAGNPFSASLNIKTPMSDANLKAKMKGIIDLSMIKDVYPLEKGTDLNGKLTADLNVAACMSAIEKEQYQNIDANGSLKINNMQYKSTASKPILINNAEFQFSPQFVNLSTFDIKIGDNDLSANGRLENLIAYVLKNKTLKGELHLKSSYFNLNDFMDAEKNTATASAAPSENKEKISSGRTSPSSDNFMIPQNLNFSMDADMKHVVYGKTNINNLRGVITVKDGIARMQNVSANVLGGVAKISGAYNTAESVSAPKVDLALNISKASFAETFKSVEAIQKFAPIFEKMLGNYSMDINLNTSMGSNISQMLGSLTASGLIQSNEVKVQNVEVLNELASVLKSNSLKSITAKDVNIPFAIKDGKINTKPFAINIGDGGKLSLEGMTGLDQTINYKGSVTLPKNMSNNFVNAVPLTITGTFNDPKIKVDAKSVIGSIAGQLLGGTSTGNGNTDNISSKITQNKQEQIAKIRSEAKTASEKVVEEAQKAGQQLIDAAAPKGAIAKLAADKAAAKLNSEAKKNAQKLLDESEEKVKLLEN</sequence>
<evidence type="ECO:0000256" key="2">
    <source>
        <dbReference type="SAM" id="Phobius"/>
    </source>
</evidence>
<comment type="caution">
    <text evidence="4">The sequence shown here is derived from an EMBL/GenBank/DDBJ whole genome shotgun (WGS) entry which is preliminary data.</text>
</comment>
<protein>
    <submittedName>
        <fullName evidence="4">AsmA family protein</fullName>
    </submittedName>
</protein>
<feature type="transmembrane region" description="Helical" evidence="2">
    <location>
        <begin position="9"/>
        <end position="30"/>
    </location>
</feature>
<keyword evidence="2" id="KW-0472">Membrane</keyword>